<dbReference type="Proteomes" id="UP001241377">
    <property type="component" value="Unassembled WGS sequence"/>
</dbReference>
<evidence type="ECO:0000313" key="2">
    <source>
        <dbReference type="Proteomes" id="UP001241377"/>
    </source>
</evidence>
<dbReference type="EMBL" id="JASBWR010000027">
    <property type="protein sequence ID" value="KAJ9106855.1"/>
    <property type="molecule type" value="Genomic_DNA"/>
</dbReference>
<proteinExistence type="predicted"/>
<comment type="caution">
    <text evidence="1">The sequence shown here is derived from an EMBL/GenBank/DDBJ whole genome shotgun (WGS) entry which is preliminary data.</text>
</comment>
<keyword evidence="2" id="KW-1185">Reference proteome</keyword>
<accession>A0ACC2W522</accession>
<organism evidence="1 2">
    <name type="scientific">Naganishia cerealis</name>
    <dbReference type="NCBI Taxonomy" id="610337"/>
    <lineage>
        <taxon>Eukaryota</taxon>
        <taxon>Fungi</taxon>
        <taxon>Dikarya</taxon>
        <taxon>Basidiomycota</taxon>
        <taxon>Agaricomycotina</taxon>
        <taxon>Tremellomycetes</taxon>
        <taxon>Filobasidiales</taxon>
        <taxon>Filobasidiaceae</taxon>
        <taxon>Naganishia</taxon>
    </lineage>
</organism>
<reference evidence="1" key="1">
    <citation type="submission" date="2023-04" db="EMBL/GenBank/DDBJ databases">
        <title>Draft Genome sequencing of Naganishia species isolated from polar environments using Oxford Nanopore Technology.</title>
        <authorList>
            <person name="Leo P."/>
            <person name="Venkateswaran K."/>
        </authorList>
    </citation>
    <scope>NUCLEOTIDE SEQUENCE</scope>
    <source>
        <strain evidence="1">MNA-CCFEE 5261</strain>
    </source>
</reference>
<name>A0ACC2W522_9TREE</name>
<sequence length="544" mass="61176">MSSSTSGNQDLTSAVNETENSVISPNERRKVANIMSAADIKTIFLNLEQLAAFSDDLATSFENAVGDGSGQEPIITENASTDEIIVDRLGAVFQAAMPQIRSLYTFYCSRQAQANLRLSELMSDAAQAARLRECWETIQPFTHSWDLASMLIKPVQRIMKYPMLFNELLAVSTPAHPDYFSLKQAASNASAVADEINEVKRRKDFVEQAIFNGNGKKPLTISPIATSNTISKEHKLSFKLAKRFGKNKEKEKEKTSPVVGSLSHLNIPPSTDAELRSLIKQLEANDMCIIRIGEEVERFPELVRQYWFTQLNIATAWHGTYTLDSSDMIDRRMQVYRNMMELILKYPYVNLNKDIKYKVMPIMNILLGISRNPKAVVTRLASNKADYVKVLSARHRNDLKNIDKETMQNAEEYTSLHAQLLEELPPFLEGVDKLMTILLGAFSIAQKDYYNGMQAHIRKFFFTVKLPIWGSDDTGQAKRPEAGPDSVPAGETIIRLWLDAWKPEQEALESLKLISGTLSTPLVPARFIVAKCMYKSQKALVIGH</sequence>
<gene>
    <name evidence="1" type="ORF">QFC19_002984</name>
</gene>
<protein>
    <submittedName>
        <fullName evidence="1">Uncharacterized protein</fullName>
    </submittedName>
</protein>
<evidence type="ECO:0000313" key="1">
    <source>
        <dbReference type="EMBL" id="KAJ9106855.1"/>
    </source>
</evidence>